<name>A0ABY5LAI7_9SPHN</name>
<dbReference type="Proteomes" id="UP001058533">
    <property type="component" value="Chromosome"/>
</dbReference>
<comment type="subcellular location">
    <subcellularLocation>
        <location evidence="1">Cytoplasm</location>
    </subcellularLocation>
</comment>
<dbReference type="PANTHER" id="PTHR33238">
    <property type="entry name" value="IRON (METAL) DEPENDENT REPRESSOR, DTXR FAMILY"/>
    <property type="match status" value="1"/>
</dbReference>
<evidence type="ECO:0000256" key="1">
    <source>
        <dbReference type="ARBA" id="ARBA00004496"/>
    </source>
</evidence>
<dbReference type="SMART" id="SM00347">
    <property type="entry name" value="HTH_MARR"/>
    <property type="match status" value="1"/>
</dbReference>
<keyword evidence="16" id="KW-1185">Reference proteome</keyword>
<evidence type="ECO:0000259" key="14">
    <source>
        <dbReference type="PROSITE" id="PS50944"/>
    </source>
</evidence>
<keyword evidence="8" id="KW-0238">DNA-binding</keyword>
<evidence type="ECO:0000256" key="12">
    <source>
        <dbReference type="ARBA" id="ARBA00025185"/>
    </source>
</evidence>
<keyword evidence="11" id="KW-0464">Manganese</keyword>
<reference evidence="15" key="1">
    <citation type="submission" date="2022-07" db="EMBL/GenBank/DDBJ databases">
        <title>Sphingomonas sp. nov., a novel bacterium isolated from the north slope of the Mount Everest.</title>
        <authorList>
            <person name="Cui X."/>
            <person name="Liu Y."/>
        </authorList>
    </citation>
    <scope>NUCLEOTIDE SEQUENCE</scope>
    <source>
        <strain evidence="15">S5-59</strain>
    </source>
</reference>
<keyword evidence="9" id="KW-0010">Activator</keyword>
<dbReference type="NCBIfam" id="NF008273">
    <property type="entry name" value="PRK11050.1"/>
    <property type="match status" value="1"/>
</dbReference>
<dbReference type="PANTHER" id="PTHR33238:SF11">
    <property type="entry name" value="TRANSCRIPTIONAL REGULATOR MNTR"/>
    <property type="match status" value="1"/>
</dbReference>
<evidence type="ECO:0000256" key="5">
    <source>
        <dbReference type="ARBA" id="ARBA00022490"/>
    </source>
</evidence>
<dbReference type="InterPro" id="IPR036388">
    <property type="entry name" value="WH-like_DNA-bd_sf"/>
</dbReference>
<dbReference type="InterPro" id="IPR022687">
    <property type="entry name" value="HTH_DTXR"/>
</dbReference>
<evidence type="ECO:0000256" key="7">
    <source>
        <dbReference type="ARBA" id="ARBA00023015"/>
    </source>
</evidence>
<gene>
    <name evidence="15" type="primary">mntR</name>
    <name evidence="15" type="ORF">NMP03_07270</name>
</gene>
<dbReference type="InterPro" id="IPR022689">
    <property type="entry name" value="Iron_dep_repressor"/>
</dbReference>
<dbReference type="Pfam" id="PF01325">
    <property type="entry name" value="Fe_dep_repress"/>
    <property type="match status" value="1"/>
</dbReference>
<evidence type="ECO:0000256" key="3">
    <source>
        <dbReference type="ARBA" id="ARBA00011738"/>
    </source>
</evidence>
<dbReference type="RefSeq" id="WP_256507818.1">
    <property type="nucleotide sequence ID" value="NZ_CP101740.1"/>
</dbReference>
<proteinExistence type="inferred from homology"/>
<evidence type="ECO:0000256" key="4">
    <source>
        <dbReference type="ARBA" id="ARBA00022386"/>
    </source>
</evidence>
<dbReference type="InterPro" id="IPR000835">
    <property type="entry name" value="HTH_MarR-typ"/>
</dbReference>
<evidence type="ECO:0000256" key="2">
    <source>
        <dbReference type="ARBA" id="ARBA00007871"/>
    </source>
</evidence>
<dbReference type="InterPro" id="IPR050536">
    <property type="entry name" value="DtxR_MntR_Metal-Reg"/>
</dbReference>
<dbReference type="EMBL" id="CP101740">
    <property type="protein sequence ID" value="UUL83983.1"/>
    <property type="molecule type" value="Genomic_DNA"/>
</dbReference>
<evidence type="ECO:0000256" key="6">
    <source>
        <dbReference type="ARBA" id="ARBA00022491"/>
    </source>
</evidence>
<keyword evidence="10" id="KW-0804">Transcription</keyword>
<organism evidence="15 16">
    <name type="scientific">Sphingomonas qomolangmaensis</name>
    <dbReference type="NCBI Taxonomy" id="2918765"/>
    <lineage>
        <taxon>Bacteria</taxon>
        <taxon>Pseudomonadati</taxon>
        <taxon>Pseudomonadota</taxon>
        <taxon>Alphaproteobacteria</taxon>
        <taxon>Sphingomonadales</taxon>
        <taxon>Sphingomonadaceae</taxon>
        <taxon>Sphingomonas</taxon>
    </lineage>
</organism>
<dbReference type="SMART" id="SM00529">
    <property type="entry name" value="HTH_DTXR"/>
    <property type="match status" value="1"/>
</dbReference>
<dbReference type="SUPFAM" id="SSF46785">
    <property type="entry name" value="Winged helix' DNA-binding domain"/>
    <property type="match status" value="1"/>
</dbReference>
<evidence type="ECO:0000256" key="13">
    <source>
        <dbReference type="ARBA" id="ARBA00032593"/>
    </source>
</evidence>
<evidence type="ECO:0000313" key="15">
    <source>
        <dbReference type="EMBL" id="UUL83983.1"/>
    </source>
</evidence>
<sequence>MSALPWQGCGDVQELPAVTLPEPQEHARRFARLRSAHRTETQEDYVELIADLIAETGEARATDLAERLGVTPATVANTLTRLKRDSLVEMRPYRSIFLTDEGRALAARSKARHDIVVGFLLRLGVSSEIAEMDAEGLEHHLSQETLDAMQAFGTKR</sequence>
<feature type="domain" description="HTH dtxR-type" evidence="14">
    <location>
        <begin position="38"/>
        <end position="99"/>
    </location>
</feature>
<evidence type="ECO:0000313" key="16">
    <source>
        <dbReference type="Proteomes" id="UP001058533"/>
    </source>
</evidence>
<accession>A0ABY5LAI7</accession>
<dbReference type="InterPro" id="IPR036390">
    <property type="entry name" value="WH_DNA-bd_sf"/>
</dbReference>
<protein>
    <recommendedName>
        <fullName evidence="4">Transcriptional regulator MntR</fullName>
    </recommendedName>
    <alternativeName>
        <fullName evidence="13">Manganese transport regulator</fullName>
    </alternativeName>
</protein>
<dbReference type="Gene3D" id="1.10.10.10">
    <property type="entry name" value="Winged helix-like DNA-binding domain superfamily/Winged helix DNA-binding domain"/>
    <property type="match status" value="1"/>
</dbReference>
<keyword evidence="5" id="KW-0963">Cytoplasm</keyword>
<dbReference type="InterPro" id="IPR036421">
    <property type="entry name" value="Fe_dep_repressor_sf"/>
</dbReference>
<evidence type="ECO:0000256" key="9">
    <source>
        <dbReference type="ARBA" id="ARBA00023159"/>
    </source>
</evidence>
<dbReference type="PROSITE" id="PS50944">
    <property type="entry name" value="HTH_DTXR"/>
    <property type="match status" value="1"/>
</dbReference>
<evidence type="ECO:0000256" key="11">
    <source>
        <dbReference type="ARBA" id="ARBA00023211"/>
    </source>
</evidence>
<keyword evidence="7" id="KW-0805">Transcription regulation</keyword>
<dbReference type="Gene3D" id="1.10.60.10">
    <property type="entry name" value="Iron dependent repressor, metal binding and dimerisation domain"/>
    <property type="match status" value="1"/>
</dbReference>
<evidence type="ECO:0000256" key="10">
    <source>
        <dbReference type="ARBA" id="ARBA00023163"/>
    </source>
</evidence>
<keyword evidence="6" id="KW-0678">Repressor</keyword>
<comment type="function">
    <text evidence="12">In the presence of manganese, represses expression of mntH and mntS. Up-regulates expression of mntP.</text>
</comment>
<comment type="similarity">
    <text evidence="2">Belongs to the DtxR/MntR family.</text>
</comment>
<comment type="subunit">
    <text evidence="3">Homodimer.</text>
</comment>
<evidence type="ECO:0000256" key="8">
    <source>
        <dbReference type="ARBA" id="ARBA00023125"/>
    </source>
</evidence>
<dbReference type="InterPro" id="IPR001367">
    <property type="entry name" value="Fe_dep_repressor"/>
</dbReference>
<dbReference type="Pfam" id="PF02742">
    <property type="entry name" value="Fe_dep_repr_C"/>
    <property type="match status" value="1"/>
</dbReference>